<dbReference type="Proteomes" id="UP000588071">
    <property type="component" value="Unassembled WGS sequence"/>
</dbReference>
<comment type="caution">
    <text evidence="1">The sequence shown here is derived from an EMBL/GenBank/DDBJ whole genome shotgun (WGS) entry which is preliminary data.</text>
</comment>
<name>A0A7X9NPH0_9ENTE</name>
<dbReference type="EMBL" id="JABAFV010000022">
    <property type="protein sequence ID" value="NME50576.1"/>
    <property type="molecule type" value="Genomic_DNA"/>
</dbReference>
<evidence type="ECO:0000313" key="2">
    <source>
        <dbReference type="Proteomes" id="UP000588071"/>
    </source>
</evidence>
<evidence type="ECO:0000313" key="1">
    <source>
        <dbReference type="EMBL" id="NME50576.1"/>
    </source>
</evidence>
<dbReference type="AlphaFoldDB" id="A0A7X9NPH0"/>
<proteinExistence type="predicted"/>
<accession>A0A7X9NPH0</accession>
<dbReference type="RefSeq" id="WP_168931712.1">
    <property type="nucleotide sequence ID" value="NZ_JABAFV010000022.1"/>
</dbReference>
<reference evidence="1 2" key="1">
    <citation type="submission" date="2020-04" db="EMBL/GenBank/DDBJ databases">
        <authorList>
            <person name="Hitch T.C.A."/>
            <person name="Wylensek D."/>
            <person name="Clavel T."/>
        </authorList>
    </citation>
    <scope>NUCLEOTIDE SEQUENCE [LARGE SCALE GENOMIC DNA]</scope>
    <source>
        <strain evidence="1 2">WCA-380-WT-3C</strain>
    </source>
</reference>
<gene>
    <name evidence="1" type="ORF">HF857_10210</name>
</gene>
<organism evidence="1 2">
    <name type="scientific">Enterococcus cecorum</name>
    <dbReference type="NCBI Taxonomy" id="44008"/>
    <lineage>
        <taxon>Bacteria</taxon>
        <taxon>Bacillati</taxon>
        <taxon>Bacillota</taxon>
        <taxon>Bacilli</taxon>
        <taxon>Lactobacillales</taxon>
        <taxon>Enterococcaceae</taxon>
        <taxon>Enterococcus</taxon>
    </lineage>
</organism>
<protein>
    <submittedName>
        <fullName evidence="1">Uncharacterized protein</fullName>
    </submittedName>
</protein>
<sequence length="88" mass="10539">MTIYTIKSMEEIIHADEYIRDFEKLTPDYLHPYAESMALSVFREFTADMNCSVYLDRKVTKDEQRDYELIFDIVENDNQCSVSYRGYN</sequence>